<evidence type="ECO:0000313" key="2">
    <source>
        <dbReference type="Proteomes" id="UP000250043"/>
    </source>
</evidence>
<accession>A0A8E2B430</accession>
<evidence type="ECO:0000313" key="1">
    <source>
        <dbReference type="EMBL" id="OCH91125.1"/>
    </source>
</evidence>
<reference evidence="1 2" key="1">
    <citation type="submission" date="2016-07" db="EMBL/GenBank/DDBJ databases">
        <title>Draft genome of the white-rot fungus Obba rivulosa 3A-2.</title>
        <authorList>
            <consortium name="DOE Joint Genome Institute"/>
            <person name="Miettinen O."/>
            <person name="Riley R."/>
            <person name="Acob R."/>
            <person name="Barry K."/>
            <person name="Cullen D."/>
            <person name="De Vries R."/>
            <person name="Hainaut M."/>
            <person name="Hatakka A."/>
            <person name="Henrissat B."/>
            <person name="Hilden K."/>
            <person name="Kuo R."/>
            <person name="Labutti K."/>
            <person name="Lipzen A."/>
            <person name="Makela M.R."/>
            <person name="Sandor L."/>
            <person name="Spatafora J.W."/>
            <person name="Grigoriev I.V."/>
            <person name="Hibbett D.S."/>
        </authorList>
    </citation>
    <scope>NUCLEOTIDE SEQUENCE [LARGE SCALE GENOMIC DNA]</scope>
    <source>
        <strain evidence="1 2">3A-2</strain>
    </source>
</reference>
<sequence length="110" mass="12501">MYFETPCSFRCRKYLIGYILNGKVFISNHSRRSLEDGNSPRCEEEGCISAHARSGSARDCRFFRPCCSVVVAALLPSQISVLENSMHSNYYLTTHTHTLPIKHGRSRQMA</sequence>
<protein>
    <submittedName>
        <fullName evidence="1">Uncharacterized protein</fullName>
    </submittedName>
</protein>
<proteinExistence type="predicted"/>
<dbReference type="Proteomes" id="UP000250043">
    <property type="component" value="Unassembled WGS sequence"/>
</dbReference>
<organism evidence="1 2">
    <name type="scientific">Obba rivulosa</name>
    <dbReference type="NCBI Taxonomy" id="1052685"/>
    <lineage>
        <taxon>Eukaryota</taxon>
        <taxon>Fungi</taxon>
        <taxon>Dikarya</taxon>
        <taxon>Basidiomycota</taxon>
        <taxon>Agaricomycotina</taxon>
        <taxon>Agaricomycetes</taxon>
        <taxon>Polyporales</taxon>
        <taxon>Gelatoporiaceae</taxon>
        <taxon>Obba</taxon>
    </lineage>
</organism>
<dbReference type="AlphaFoldDB" id="A0A8E2B430"/>
<gene>
    <name evidence="1" type="ORF">OBBRIDRAFT_549845</name>
</gene>
<keyword evidence="2" id="KW-1185">Reference proteome</keyword>
<name>A0A8E2B430_9APHY</name>
<dbReference type="EMBL" id="KV722391">
    <property type="protein sequence ID" value="OCH91125.1"/>
    <property type="molecule type" value="Genomic_DNA"/>
</dbReference>